<evidence type="ECO:0000313" key="1">
    <source>
        <dbReference type="EMBL" id="MBK1884730.1"/>
    </source>
</evidence>
<accession>A0A934SB30</accession>
<dbReference type="Proteomes" id="UP000603141">
    <property type="component" value="Unassembled WGS sequence"/>
</dbReference>
<dbReference type="AlphaFoldDB" id="A0A934SB30"/>
<protein>
    <submittedName>
        <fullName evidence="1">Uncharacterized protein</fullName>
    </submittedName>
</protein>
<evidence type="ECO:0000313" key="2">
    <source>
        <dbReference type="Proteomes" id="UP000603141"/>
    </source>
</evidence>
<keyword evidence="2" id="KW-1185">Reference proteome</keyword>
<sequence length="234" mass="27033">MSYTKRPYWRWGIIPNLRKKYEVDQNRQLQIFHKGDIQTVQLEGMTTSIVRGKGLRGLLRRIFGLGDLRVKGSPGDYELPNVWNAMEFKSALDGRHSAVIPPGLPGSKLQKSPIRRGSTILTIPAVNCSGFVWRQIHHLVFTEYGVGVRSFGVIYSWIPYEHIEQWQHLYLTDDKEDGIYLYADKSKKEPNWFSDDYGPGFFWLDPTSLEPISRIFKDKGVSRKANWVGTKEEL</sequence>
<proteinExistence type="predicted"/>
<gene>
    <name evidence="1" type="ORF">JIN85_20125</name>
</gene>
<dbReference type="RefSeq" id="WP_200274189.1">
    <property type="nucleotide sequence ID" value="NZ_JAENIJ010000085.1"/>
</dbReference>
<name>A0A934SB30_9BACT</name>
<organism evidence="1 2">
    <name type="scientific">Luteolibacter pohnpeiensis</name>
    <dbReference type="NCBI Taxonomy" id="454153"/>
    <lineage>
        <taxon>Bacteria</taxon>
        <taxon>Pseudomonadati</taxon>
        <taxon>Verrucomicrobiota</taxon>
        <taxon>Verrucomicrobiia</taxon>
        <taxon>Verrucomicrobiales</taxon>
        <taxon>Verrucomicrobiaceae</taxon>
        <taxon>Luteolibacter</taxon>
    </lineage>
</organism>
<reference evidence="1" key="1">
    <citation type="submission" date="2021-01" db="EMBL/GenBank/DDBJ databases">
        <title>Modified the classification status of verrucomicrobia.</title>
        <authorList>
            <person name="Feng X."/>
        </authorList>
    </citation>
    <scope>NUCLEOTIDE SEQUENCE</scope>
    <source>
        <strain evidence="1">KCTC 22041</strain>
    </source>
</reference>
<dbReference type="EMBL" id="JAENIJ010000085">
    <property type="protein sequence ID" value="MBK1884730.1"/>
    <property type="molecule type" value="Genomic_DNA"/>
</dbReference>
<comment type="caution">
    <text evidence="1">The sequence shown here is derived from an EMBL/GenBank/DDBJ whole genome shotgun (WGS) entry which is preliminary data.</text>
</comment>